<evidence type="ECO:0000313" key="2">
    <source>
        <dbReference type="EMBL" id="HFC98787.1"/>
    </source>
</evidence>
<keyword evidence="1" id="KW-0732">Signal</keyword>
<reference evidence="2" key="1">
    <citation type="journal article" date="2020" name="mSystems">
        <title>Genome- and Community-Level Interaction Insights into Carbon Utilization and Element Cycling Functions of Hydrothermarchaeota in Hydrothermal Sediment.</title>
        <authorList>
            <person name="Zhou Z."/>
            <person name="Liu Y."/>
            <person name="Xu W."/>
            <person name="Pan J."/>
            <person name="Luo Z.H."/>
            <person name="Li M."/>
        </authorList>
    </citation>
    <scope>NUCLEOTIDE SEQUENCE [LARGE SCALE GENOMIC DNA]</scope>
    <source>
        <strain evidence="2">HyVt-483</strain>
    </source>
</reference>
<accession>A0A7C3CHA2</accession>
<dbReference type="InterPro" id="IPR004564">
    <property type="entry name" value="OM_lipoprot_carrier_LolA-like"/>
</dbReference>
<proteinExistence type="predicted"/>
<protein>
    <submittedName>
        <fullName evidence="2">Outer membrane lipoprotein carrier protein LolA</fullName>
    </submittedName>
</protein>
<dbReference type="AlphaFoldDB" id="A0A7C3CHA2"/>
<dbReference type="PANTHER" id="PTHR35869">
    <property type="entry name" value="OUTER-MEMBRANE LIPOPROTEIN CARRIER PROTEIN"/>
    <property type="match status" value="1"/>
</dbReference>
<dbReference type="PANTHER" id="PTHR35869:SF1">
    <property type="entry name" value="OUTER-MEMBRANE LIPOPROTEIN CARRIER PROTEIN"/>
    <property type="match status" value="1"/>
</dbReference>
<evidence type="ECO:0000256" key="1">
    <source>
        <dbReference type="ARBA" id="ARBA00022729"/>
    </source>
</evidence>
<dbReference type="Proteomes" id="UP000886043">
    <property type="component" value="Unassembled WGS sequence"/>
</dbReference>
<organism evidence="2">
    <name type="scientific">Thermosulfurimonas dismutans</name>
    <dbReference type="NCBI Taxonomy" id="999894"/>
    <lineage>
        <taxon>Bacteria</taxon>
        <taxon>Pseudomonadati</taxon>
        <taxon>Thermodesulfobacteriota</taxon>
        <taxon>Thermodesulfobacteria</taxon>
        <taxon>Thermodesulfobacteriales</taxon>
        <taxon>Thermodesulfobacteriaceae</taxon>
        <taxon>Thermosulfurimonas</taxon>
    </lineage>
</organism>
<keyword evidence="2" id="KW-0449">Lipoprotein</keyword>
<gene>
    <name evidence="2" type="ORF">ENJ40_10125</name>
</gene>
<dbReference type="Gene3D" id="2.50.20.10">
    <property type="entry name" value="Lipoprotein localisation LolA/LolB/LppX"/>
    <property type="match status" value="1"/>
</dbReference>
<comment type="caution">
    <text evidence="2">The sequence shown here is derived from an EMBL/GenBank/DDBJ whole genome shotgun (WGS) entry which is preliminary data.</text>
</comment>
<dbReference type="EMBL" id="DRMH01000139">
    <property type="protein sequence ID" value="HFC98787.1"/>
    <property type="molecule type" value="Genomic_DNA"/>
</dbReference>
<dbReference type="SUPFAM" id="SSF89392">
    <property type="entry name" value="Prokaryotic lipoproteins and lipoprotein localization factors"/>
    <property type="match status" value="1"/>
</dbReference>
<name>A0A7C3CHA2_9BACT</name>
<sequence>MVYVLVLFFRAVSLKAEPIPPEVVLHRVEDFYLHTQTLSGAFTQEVYWRKKLEVETSGGRFWFSKPDLLRWEYDYPEKLVIVSDGKRVYYYSRPDAQVLIFDPRKAFSRLVLALLSGKARLSQDFRLLSGAPAETGFYFLELKPRGDQSVSRVKLKIELNTGEIREIWSWDPLGNLTHLVLKDLKINSRIDPQKFVFRIPKGVEVIKEKEGGS</sequence>
<dbReference type="InterPro" id="IPR029046">
    <property type="entry name" value="LolA/LolB/LppX"/>
</dbReference>
<dbReference type="CDD" id="cd16325">
    <property type="entry name" value="LolA"/>
    <property type="match status" value="1"/>
</dbReference>
<dbReference type="Pfam" id="PF03548">
    <property type="entry name" value="LolA"/>
    <property type="match status" value="1"/>
</dbReference>